<reference evidence="7 8" key="1">
    <citation type="submission" date="2019-04" db="EMBL/GenBank/DDBJ databases">
        <authorList>
            <person name="Feng G."/>
            <person name="Zhang J."/>
            <person name="Zhu H."/>
        </authorList>
    </citation>
    <scope>NUCLEOTIDE SEQUENCE [LARGE SCALE GENOMIC DNA]</scope>
    <source>
        <strain evidence="7 8">JCM 19491</strain>
    </source>
</reference>
<evidence type="ECO:0000256" key="3">
    <source>
        <dbReference type="ARBA" id="ARBA00022692"/>
    </source>
</evidence>
<accession>A0A4Z0MMQ1</accession>
<feature type="transmembrane region" description="Helical" evidence="6">
    <location>
        <begin position="203"/>
        <end position="224"/>
    </location>
</feature>
<keyword evidence="4 6" id="KW-1133">Transmembrane helix</keyword>
<feature type="transmembrane region" description="Helical" evidence="6">
    <location>
        <begin position="149"/>
        <end position="167"/>
    </location>
</feature>
<dbReference type="Pfam" id="PF01594">
    <property type="entry name" value="AI-2E_transport"/>
    <property type="match status" value="1"/>
</dbReference>
<comment type="caution">
    <text evidence="7">The sequence shown here is derived from an EMBL/GenBank/DDBJ whole genome shotgun (WGS) entry which is preliminary data.</text>
</comment>
<evidence type="ECO:0000256" key="5">
    <source>
        <dbReference type="ARBA" id="ARBA00023136"/>
    </source>
</evidence>
<evidence type="ECO:0000256" key="4">
    <source>
        <dbReference type="ARBA" id="ARBA00022989"/>
    </source>
</evidence>
<evidence type="ECO:0000313" key="7">
    <source>
        <dbReference type="EMBL" id="TGD80670.1"/>
    </source>
</evidence>
<gene>
    <name evidence="7" type="ORF">EU557_12665</name>
</gene>
<evidence type="ECO:0000313" key="8">
    <source>
        <dbReference type="Proteomes" id="UP000298284"/>
    </source>
</evidence>
<dbReference type="RefSeq" id="WP_135530813.1">
    <property type="nucleotide sequence ID" value="NZ_SRKZ01000003.1"/>
</dbReference>
<proteinExistence type="inferred from homology"/>
<feature type="transmembrane region" description="Helical" evidence="6">
    <location>
        <begin position="230"/>
        <end position="256"/>
    </location>
</feature>
<comment type="subcellular location">
    <subcellularLocation>
        <location evidence="1">Membrane</location>
        <topology evidence="1">Multi-pass membrane protein</topology>
    </subcellularLocation>
</comment>
<evidence type="ECO:0000256" key="2">
    <source>
        <dbReference type="ARBA" id="ARBA00009773"/>
    </source>
</evidence>
<keyword evidence="3 6" id="KW-0812">Transmembrane</keyword>
<dbReference type="GO" id="GO:0016020">
    <property type="term" value="C:membrane"/>
    <property type="evidence" value="ECO:0007669"/>
    <property type="project" value="UniProtKB-SubCell"/>
</dbReference>
<dbReference type="EMBL" id="SRKZ01000003">
    <property type="protein sequence ID" value="TGD80670.1"/>
    <property type="molecule type" value="Genomic_DNA"/>
</dbReference>
<dbReference type="InterPro" id="IPR002549">
    <property type="entry name" value="AI-2E-like"/>
</dbReference>
<feature type="transmembrane region" description="Helical" evidence="6">
    <location>
        <begin position="268"/>
        <end position="289"/>
    </location>
</feature>
<feature type="transmembrane region" description="Helical" evidence="6">
    <location>
        <begin position="71"/>
        <end position="93"/>
    </location>
</feature>
<keyword evidence="8" id="KW-1185">Reference proteome</keyword>
<feature type="transmembrane region" description="Helical" evidence="6">
    <location>
        <begin position="16"/>
        <end position="34"/>
    </location>
</feature>
<feature type="transmembrane region" description="Helical" evidence="6">
    <location>
        <begin position="301"/>
        <end position="334"/>
    </location>
</feature>
<sequence length="367" mass="40771">MPVAPSDNIYTPRQQYVLLIVCLVALATLILLGLGSYITAFLGAGILFVVFRPWFKALVHRRGWNRQAVTLGLLAFAFVVIILPFSALSLMLVDRIRHYGQDTSQIMTVLHTIEQKTGYRFTTEQNVRSLLQQSVSWISQRLPSLASGLLHFAVVIGLMLFTLYFMFTQENDFLRGLRRYLPFRNNTLHELGESLKNTVNANVLGQALISLVQATLTGLALWIFQVPDALFWGVVAFFMAFIPVLGTPLVWGPAAILKLTQGHTGQGIGILLVGLIAIMNIDNLLRIVLARRMGNIHPLITLAGVVLGVEIFGILGLVLGPLLLSYFIVLMQVFERENRLRPKLRGSKIDNIPHVEPDANEGPADPQ</sequence>
<evidence type="ECO:0000256" key="1">
    <source>
        <dbReference type="ARBA" id="ARBA00004141"/>
    </source>
</evidence>
<dbReference type="OrthoDB" id="9773730at2"/>
<evidence type="ECO:0000256" key="6">
    <source>
        <dbReference type="SAM" id="Phobius"/>
    </source>
</evidence>
<dbReference type="PANTHER" id="PTHR21716">
    <property type="entry name" value="TRANSMEMBRANE PROTEIN"/>
    <property type="match status" value="1"/>
</dbReference>
<name>A0A4Z0MMQ1_9BACT</name>
<organism evidence="7 8">
    <name type="scientific">Hymenobacter wooponensis</name>
    <dbReference type="NCBI Taxonomy" id="1525360"/>
    <lineage>
        <taxon>Bacteria</taxon>
        <taxon>Pseudomonadati</taxon>
        <taxon>Bacteroidota</taxon>
        <taxon>Cytophagia</taxon>
        <taxon>Cytophagales</taxon>
        <taxon>Hymenobacteraceae</taxon>
        <taxon>Hymenobacter</taxon>
    </lineage>
</organism>
<protein>
    <submittedName>
        <fullName evidence="7">AI-2E family transporter</fullName>
    </submittedName>
</protein>
<dbReference type="Proteomes" id="UP000298284">
    <property type="component" value="Unassembled WGS sequence"/>
</dbReference>
<comment type="similarity">
    <text evidence="2">Belongs to the autoinducer-2 exporter (AI-2E) (TC 2.A.86) family.</text>
</comment>
<dbReference type="AlphaFoldDB" id="A0A4Z0MMQ1"/>
<dbReference type="PANTHER" id="PTHR21716:SF4">
    <property type="entry name" value="TRANSMEMBRANE PROTEIN 245"/>
    <property type="match status" value="1"/>
</dbReference>
<keyword evidence="5 6" id="KW-0472">Membrane</keyword>